<keyword evidence="1" id="KW-0175">Coiled coil</keyword>
<dbReference type="SUPFAM" id="SSF103190">
    <property type="entry name" value="Sensory domain-like"/>
    <property type="match status" value="1"/>
</dbReference>
<evidence type="ECO:0000313" key="3">
    <source>
        <dbReference type="EMBL" id="KPK72977.1"/>
    </source>
</evidence>
<dbReference type="InterPro" id="IPR029151">
    <property type="entry name" value="Sensor-like_sf"/>
</dbReference>
<keyword evidence="2" id="KW-0812">Transmembrane</keyword>
<keyword evidence="2" id="KW-0472">Membrane</keyword>
<evidence type="ECO:0000313" key="4">
    <source>
        <dbReference type="Proteomes" id="UP000051096"/>
    </source>
</evidence>
<gene>
    <name evidence="3" type="ORF">AMJ87_03070</name>
</gene>
<organism evidence="3 4">
    <name type="scientific">candidate division WOR_3 bacterium SM23_60</name>
    <dbReference type="NCBI Taxonomy" id="1703780"/>
    <lineage>
        <taxon>Bacteria</taxon>
        <taxon>Bacteria division WOR-3</taxon>
    </lineage>
</organism>
<name>A0A0S8GK03_UNCW3</name>
<proteinExistence type="predicted"/>
<dbReference type="Proteomes" id="UP000051096">
    <property type="component" value="Unassembled WGS sequence"/>
</dbReference>
<reference evidence="3 4" key="1">
    <citation type="journal article" date="2015" name="Microbiome">
        <title>Genomic resolution of linkages in carbon, nitrogen, and sulfur cycling among widespread estuary sediment bacteria.</title>
        <authorList>
            <person name="Baker B.J."/>
            <person name="Lazar C.S."/>
            <person name="Teske A.P."/>
            <person name="Dick G.J."/>
        </authorList>
    </citation>
    <scope>NUCLEOTIDE SEQUENCE [LARGE SCALE GENOMIC DNA]</scope>
    <source>
        <strain evidence="3">SM23_60</strain>
    </source>
</reference>
<sequence>MSKVSSAIIAALFIVLLTAFFYFSPRYFPQETTGGSETIKETMARRFVNVGNFIAHSSFVIDAVIDNQTGRLAEIIAQFRRDEPDLQYVHITDAQGKVIASSIEEMVGTQYESNILATGPSVVREKSGVFEGGFEIRLKQTKLGVLYFAAQPDVPVATISVAPNPIIAVVGIAVAIIVFIILFSMQRHLEASIVAHINKRQEEVFSPKIESLKKEQEQIQQDVEDYNRQVEEARKRLQSLTEEYEARKKELESTPVMQSIDKLKETEAGLLKHLEKMKDEEQRLSKEITLLSQKREEVRSALEAEKKEEKTLHEKLDLIKKKILHLETPKK</sequence>
<dbReference type="Gene3D" id="1.10.287.1490">
    <property type="match status" value="1"/>
</dbReference>
<evidence type="ECO:0000256" key="1">
    <source>
        <dbReference type="SAM" id="Coils"/>
    </source>
</evidence>
<feature type="transmembrane region" description="Helical" evidence="2">
    <location>
        <begin position="165"/>
        <end position="183"/>
    </location>
</feature>
<keyword evidence="2" id="KW-1133">Transmembrane helix</keyword>
<accession>A0A0S8GK03</accession>
<protein>
    <recommendedName>
        <fullName evidence="5">Single cache domain-containing protein</fullName>
    </recommendedName>
</protein>
<dbReference type="EMBL" id="LJUO01000018">
    <property type="protein sequence ID" value="KPK72977.1"/>
    <property type="molecule type" value="Genomic_DNA"/>
</dbReference>
<comment type="caution">
    <text evidence="3">The sequence shown here is derived from an EMBL/GenBank/DDBJ whole genome shotgun (WGS) entry which is preliminary data.</text>
</comment>
<dbReference type="AlphaFoldDB" id="A0A0S8GK03"/>
<feature type="transmembrane region" description="Helical" evidence="2">
    <location>
        <begin position="7"/>
        <end position="24"/>
    </location>
</feature>
<evidence type="ECO:0000256" key="2">
    <source>
        <dbReference type="SAM" id="Phobius"/>
    </source>
</evidence>
<feature type="coiled-coil region" evidence="1">
    <location>
        <begin position="209"/>
        <end position="322"/>
    </location>
</feature>
<dbReference type="Gene3D" id="3.30.450.20">
    <property type="entry name" value="PAS domain"/>
    <property type="match status" value="1"/>
</dbReference>
<evidence type="ECO:0008006" key="5">
    <source>
        <dbReference type="Google" id="ProtNLM"/>
    </source>
</evidence>